<keyword evidence="11" id="KW-0249">Electron transport</keyword>
<keyword evidence="9" id="KW-0999">Mitochondrion inner membrane</keyword>
<feature type="transmembrane region" description="Helical" evidence="17">
    <location>
        <begin position="80"/>
        <end position="102"/>
    </location>
</feature>
<evidence type="ECO:0000256" key="8">
    <source>
        <dbReference type="ARBA" id="ARBA00022692"/>
    </source>
</evidence>
<keyword evidence="13" id="KW-0496">Mitochondrion</keyword>
<evidence type="ECO:0000256" key="7">
    <source>
        <dbReference type="ARBA" id="ARBA00022660"/>
    </source>
</evidence>
<evidence type="ECO:0000256" key="16">
    <source>
        <dbReference type="ARBA" id="ARBA00032550"/>
    </source>
</evidence>
<evidence type="ECO:0000256" key="12">
    <source>
        <dbReference type="ARBA" id="ARBA00022989"/>
    </source>
</evidence>
<dbReference type="PANTHER" id="PTHR13178">
    <property type="entry name" value="NADH-UBIQUINONE OXIDOREDUCTASE SGDH SUBUNIT"/>
    <property type="match status" value="1"/>
</dbReference>
<dbReference type="Pfam" id="PF09781">
    <property type="entry name" value="NDUF_B5"/>
    <property type="match status" value="1"/>
</dbReference>
<keyword evidence="10" id="KW-0809">Transit peptide</keyword>
<reference evidence="18" key="1">
    <citation type="submission" date="2019-03" db="EMBL/GenBank/DDBJ databases">
        <title>Improved annotation for the trematode Fasciola hepatica.</title>
        <authorList>
            <person name="Choi Y.-J."/>
            <person name="Martin J."/>
            <person name="Mitreva M."/>
        </authorList>
    </citation>
    <scope>NUCLEOTIDE SEQUENCE [LARGE SCALE GENOMIC DNA]</scope>
</reference>
<keyword evidence="12 17" id="KW-1133">Transmembrane helix</keyword>
<organism evidence="18 19">
    <name type="scientific">Fasciola hepatica</name>
    <name type="common">Liver fluke</name>
    <dbReference type="NCBI Taxonomy" id="6192"/>
    <lineage>
        <taxon>Eukaryota</taxon>
        <taxon>Metazoa</taxon>
        <taxon>Spiralia</taxon>
        <taxon>Lophotrochozoa</taxon>
        <taxon>Platyhelminthes</taxon>
        <taxon>Trematoda</taxon>
        <taxon>Digenea</taxon>
        <taxon>Plagiorchiida</taxon>
        <taxon>Echinostomata</taxon>
        <taxon>Echinostomatoidea</taxon>
        <taxon>Fasciolidae</taxon>
        <taxon>Fasciola</taxon>
    </lineage>
</organism>
<dbReference type="EMBL" id="JXXN02001695">
    <property type="protein sequence ID" value="THD24265.1"/>
    <property type="molecule type" value="Genomic_DNA"/>
</dbReference>
<keyword evidence="7" id="KW-0679">Respiratory chain</keyword>
<evidence type="ECO:0000256" key="13">
    <source>
        <dbReference type="ARBA" id="ARBA00023128"/>
    </source>
</evidence>
<evidence type="ECO:0000256" key="10">
    <source>
        <dbReference type="ARBA" id="ARBA00022946"/>
    </source>
</evidence>
<keyword evidence="14 17" id="KW-0472">Membrane</keyword>
<accession>A0A4E0RCH6</accession>
<evidence type="ECO:0000313" key="18">
    <source>
        <dbReference type="EMBL" id="THD24265.1"/>
    </source>
</evidence>
<dbReference type="InterPro" id="IPR019173">
    <property type="entry name" value="NADH_UbQ_OxRdtase_B5_su"/>
</dbReference>
<evidence type="ECO:0000313" key="19">
    <source>
        <dbReference type="Proteomes" id="UP000230066"/>
    </source>
</evidence>
<proteinExistence type="inferred from homology"/>
<evidence type="ECO:0000256" key="2">
    <source>
        <dbReference type="ARBA" id="ARBA00004434"/>
    </source>
</evidence>
<evidence type="ECO:0000256" key="15">
    <source>
        <dbReference type="ARBA" id="ARBA00032395"/>
    </source>
</evidence>
<dbReference type="Proteomes" id="UP000230066">
    <property type="component" value="Unassembled WGS sequence"/>
</dbReference>
<evidence type="ECO:0000256" key="1">
    <source>
        <dbReference type="ARBA" id="ARBA00003195"/>
    </source>
</evidence>
<keyword evidence="8 17" id="KW-0812">Transmembrane</keyword>
<dbReference type="GO" id="GO:0005743">
    <property type="term" value="C:mitochondrial inner membrane"/>
    <property type="evidence" value="ECO:0007669"/>
    <property type="project" value="UniProtKB-SubCell"/>
</dbReference>
<sequence>MFTYFRDLSCSLRIPSMMLMRKLCTLQPKVKSIKSINLVTGSCVRAPSPYMSSVLRHSSSKSNMVVKSSEFMNKKIFDSLHFFVMLGAVPCLMLVFFVNVFVGPAELADIPEGHEPRYWEYHRHPITRFIAKHIFQHPQKVYEVALGQIADKQEQLELVEEERWFRRSQRIHGDYRGWYFIPSSPVGVVRGRKEQELDQEIGEFVSR</sequence>
<keyword evidence="19" id="KW-1185">Reference proteome</keyword>
<comment type="subcellular location">
    <subcellularLocation>
        <location evidence="2">Mitochondrion inner membrane</location>
        <topology evidence="2">Single-pass membrane protein</topology>
    </subcellularLocation>
</comment>
<comment type="caution">
    <text evidence="18">The sequence shown here is derived from an EMBL/GenBank/DDBJ whole genome shotgun (WGS) entry which is preliminary data.</text>
</comment>
<protein>
    <recommendedName>
        <fullName evidence="5">NADH dehydrogenase [ubiquinone] 1 beta subcomplex subunit 5, mitochondrial</fullName>
    </recommendedName>
    <alternativeName>
        <fullName evidence="16">Complex I-SGDH</fullName>
    </alternativeName>
    <alternativeName>
        <fullName evidence="15">NADH-ubiquinone oxidoreductase SGDH subunit</fullName>
    </alternativeName>
</protein>
<evidence type="ECO:0000256" key="9">
    <source>
        <dbReference type="ARBA" id="ARBA00022792"/>
    </source>
</evidence>
<keyword evidence="6" id="KW-0813">Transport</keyword>
<comment type="subunit">
    <text evidence="4">Complex I is composed of 45 different subunits.</text>
</comment>
<evidence type="ECO:0000256" key="4">
    <source>
        <dbReference type="ARBA" id="ARBA00011533"/>
    </source>
</evidence>
<evidence type="ECO:0000256" key="14">
    <source>
        <dbReference type="ARBA" id="ARBA00023136"/>
    </source>
</evidence>
<dbReference type="AlphaFoldDB" id="A0A4E0RCH6"/>
<name>A0A4E0RCH6_FASHE</name>
<comment type="similarity">
    <text evidence="3">Belongs to the complex I NDUFB5 subunit family.</text>
</comment>
<evidence type="ECO:0000256" key="3">
    <source>
        <dbReference type="ARBA" id="ARBA00007152"/>
    </source>
</evidence>
<evidence type="ECO:0000256" key="11">
    <source>
        <dbReference type="ARBA" id="ARBA00022982"/>
    </source>
</evidence>
<comment type="function">
    <text evidence="1">Accessory subunit of the mitochondrial membrane respiratory chain NADH dehydrogenase (Complex I), that is believed not to be involved in catalysis. Complex I functions in the transfer of electrons from NADH to the respiratory chain. The immediate electron acceptor for the enzyme is believed to be ubiquinone.</text>
</comment>
<evidence type="ECO:0000256" key="17">
    <source>
        <dbReference type="SAM" id="Phobius"/>
    </source>
</evidence>
<evidence type="ECO:0000256" key="6">
    <source>
        <dbReference type="ARBA" id="ARBA00022448"/>
    </source>
</evidence>
<gene>
    <name evidence="18" type="ORF">D915_004884</name>
</gene>
<dbReference type="PANTHER" id="PTHR13178:SF0">
    <property type="entry name" value="NADH DEHYDROGENASE [UBIQUINONE] 1 BETA SUBCOMPLEX SUBUNIT 5, MITOCHONDRIAL"/>
    <property type="match status" value="1"/>
</dbReference>
<evidence type="ECO:0000256" key="5">
    <source>
        <dbReference type="ARBA" id="ARBA00015175"/>
    </source>
</evidence>